<reference evidence="1 2" key="1">
    <citation type="submission" date="2019-09" db="EMBL/GenBank/DDBJ databases">
        <title>The complete genome of Methanoplanus sp. FWC-SCC4.</title>
        <authorList>
            <person name="Chen S.-C."/>
            <person name="Zhou Y.-Z."/>
            <person name="Lai M.-C."/>
        </authorList>
    </citation>
    <scope>NUCLEOTIDE SEQUENCE [LARGE SCALE GENOMIC DNA]</scope>
    <source>
        <strain evidence="1 2">FWC-SCC4</strain>
    </source>
</reference>
<dbReference type="AlphaFoldDB" id="A0AA97FAY4"/>
<dbReference type="EMBL" id="CP043875">
    <property type="protein sequence ID" value="WOF16040.1"/>
    <property type="molecule type" value="Genomic_DNA"/>
</dbReference>
<evidence type="ECO:0000313" key="1">
    <source>
        <dbReference type="EMBL" id="WOF16040.1"/>
    </source>
</evidence>
<accession>A0AA97FAY4</accession>
<dbReference type="RefSeq" id="WP_317137615.1">
    <property type="nucleotide sequence ID" value="NZ_CP043875.1"/>
</dbReference>
<dbReference type="GeneID" id="85229437"/>
<protein>
    <submittedName>
        <fullName evidence="1">Uncharacterized protein</fullName>
    </submittedName>
</protein>
<evidence type="ECO:0000313" key="2">
    <source>
        <dbReference type="Proteomes" id="UP001301797"/>
    </source>
</evidence>
<name>A0AA97FAY4_9EURY</name>
<keyword evidence="2" id="KW-1185">Reference proteome</keyword>
<sequence length="66" mass="8038">MYCKKRWFKSRQALRAHLRFCPAYKEAKEKAGISGKYLEAIPNGHFLRYDEDRHPEALWREYCDQM</sequence>
<dbReference type="Proteomes" id="UP001301797">
    <property type="component" value="Chromosome"/>
</dbReference>
<gene>
    <name evidence="1" type="ORF">F1737_04630</name>
</gene>
<organism evidence="1 2">
    <name type="scientific">Methanochimaera problematica</name>
    <dbReference type="NCBI Taxonomy" id="2609417"/>
    <lineage>
        <taxon>Archaea</taxon>
        <taxon>Methanobacteriati</taxon>
        <taxon>Methanobacteriota</taxon>
        <taxon>Stenosarchaea group</taxon>
        <taxon>Methanomicrobia</taxon>
        <taxon>Methanomicrobiales</taxon>
        <taxon>Methanomicrobiaceae</taxon>
        <taxon>Methanochimaera</taxon>
    </lineage>
</organism>
<dbReference type="KEGG" id="mefw:F1737_04630"/>
<proteinExistence type="predicted"/>